<feature type="transmembrane region" description="Helical" evidence="2">
    <location>
        <begin position="459"/>
        <end position="477"/>
    </location>
</feature>
<gene>
    <name evidence="4" type="ORF">PLOB_00000743</name>
</gene>
<comment type="caution">
    <text evidence="4">The sequence shown here is derived from an EMBL/GenBank/DDBJ whole genome shotgun (WGS) entry which is preliminary data.</text>
</comment>
<evidence type="ECO:0000313" key="4">
    <source>
        <dbReference type="EMBL" id="CAH3042939.1"/>
    </source>
</evidence>
<feature type="transmembrane region" description="Helical" evidence="2">
    <location>
        <begin position="431"/>
        <end position="453"/>
    </location>
</feature>
<evidence type="ECO:0000256" key="3">
    <source>
        <dbReference type="SAM" id="SignalP"/>
    </source>
</evidence>
<keyword evidence="2" id="KW-1133">Transmembrane helix</keyword>
<evidence type="ECO:0000256" key="2">
    <source>
        <dbReference type="SAM" id="Phobius"/>
    </source>
</evidence>
<keyword evidence="3" id="KW-0732">Signal</keyword>
<feature type="region of interest" description="Disordered" evidence="1">
    <location>
        <begin position="487"/>
        <end position="513"/>
    </location>
</feature>
<feature type="transmembrane region" description="Helical" evidence="2">
    <location>
        <begin position="231"/>
        <end position="250"/>
    </location>
</feature>
<sequence>MALAVTLASHIPFLFVILRAQELSATCLGREDQIQRYMISSEPPFDNYYSISKAVYPSVDLPSLLIKITVKFLPTADHNLTNSSTAGADVLQTTENGTRTFNLTNSSTARADARQITENETRTFKFTWSVSCLYVSGGNISLTSMNVFSLWAIYPNRRERQLHLTLPQFCKGFSSDTMIYFLSTVGVFDSVFIDLQDIAVLPHRPDPSLNTVECVTMGHGKASHFTGWKQLFHWVCWCILCISLFVSQYASQWLIVQLRIWKKAKNNSKVVAVMWLCLVVFASGLLLISCAWYRSTCVYVRVFFGFVMCVLFRRAIWCTCIHCIFGDKNFFGCFTKGHEEPRTTKIDLCFIEGHEEPTSTNIISCFILYPAVFMGCHHLLWILLGIITEPFWGISVLVAVLSISAVLFFLTYEFHKAFPSPECSIPFMMSLILIPGIFLAFVLLILVLLVISQSFLSESLISTLVQNGLVSFVTWWLTHLKVDPRENPARANEREPGTRQDKIPLQQLPQGSS</sequence>
<dbReference type="EMBL" id="CALNXK010000010">
    <property type="protein sequence ID" value="CAH3042939.1"/>
    <property type="molecule type" value="Genomic_DNA"/>
</dbReference>
<organism evidence="4 5">
    <name type="scientific">Porites lobata</name>
    <dbReference type="NCBI Taxonomy" id="104759"/>
    <lineage>
        <taxon>Eukaryota</taxon>
        <taxon>Metazoa</taxon>
        <taxon>Cnidaria</taxon>
        <taxon>Anthozoa</taxon>
        <taxon>Hexacorallia</taxon>
        <taxon>Scleractinia</taxon>
        <taxon>Fungiina</taxon>
        <taxon>Poritidae</taxon>
        <taxon>Porites</taxon>
    </lineage>
</organism>
<feature type="transmembrane region" description="Helical" evidence="2">
    <location>
        <begin position="298"/>
        <end position="316"/>
    </location>
</feature>
<accession>A0ABN8N4L6</accession>
<keyword evidence="2" id="KW-0472">Membrane</keyword>
<feature type="compositionally biased region" description="Basic and acidic residues" evidence="1">
    <location>
        <begin position="487"/>
        <end position="502"/>
    </location>
</feature>
<feature type="chain" id="PRO_5045116792" evidence="3">
    <location>
        <begin position="21"/>
        <end position="513"/>
    </location>
</feature>
<feature type="transmembrane region" description="Helical" evidence="2">
    <location>
        <begin position="270"/>
        <end position="292"/>
    </location>
</feature>
<feature type="signal peptide" evidence="3">
    <location>
        <begin position="1"/>
        <end position="20"/>
    </location>
</feature>
<evidence type="ECO:0000313" key="5">
    <source>
        <dbReference type="Proteomes" id="UP001159405"/>
    </source>
</evidence>
<proteinExistence type="predicted"/>
<feature type="transmembrane region" description="Helical" evidence="2">
    <location>
        <begin position="390"/>
        <end position="410"/>
    </location>
</feature>
<reference evidence="4 5" key="1">
    <citation type="submission" date="2022-05" db="EMBL/GenBank/DDBJ databases">
        <authorList>
            <consortium name="Genoscope - CEA"/>
            <person name="William W."/>
        </authorList>
    </citation>
    <scope>NUCLEOTIDE SEQUENCE [LARGE SCALE GENOMIC DNA]</scope>
</reference>
<keyword evidence="5" id="KW-1185">Reference proteome</keyword>
<dbReference type="Proteomes" id="UP001159405">
    <property type="component" value="Unassembled WGS sequence"/>
</dbReference>
<protein>
    <submittedName>
        <fullName evidence="4">Uncharacterized protein</fullName>
    </submittedName>
</protein>
<name>A0ABN8N4L6_9CNID</name>
<evidence type="ECO:0000256" key="1">
    <source>
        <dbReference type="SAM" id="MobiDB-lite"/>
    </source>
</evidence>
<feature type="transmembrane region" description="Helical" evidence="2">
    <location>
        <begin position="362"/>
        <end position="384"/>
    </location>
</feature>
<keyword evidence="2" id="KW-0812">Transmembrane</keyword>